<dbReference type="SUPFAM" id="SSF50129">
    <property type="entry name" value="GroES-like"/>
    <property type="match status" value="1"/>
</dbReference>
<name>A0A8J6U096_9HYPH</name>
<keyword evidence="5" id="KW-0560">Oxidoreductase</keyword>
<evidence type="ECO:0000256" key="2">
    <source>
        <dbReference type="ARBA" id="ARBA00008072"/>
    </source>
</evidence>
<evidence type="ECO:0000256" key="5">
    <source>
        <dbReference type="ARBA" id="ARBA00023002"/>
    </source>
</evidence>
<keyword evidence="7" id="KW-1185">Reference proteome</keyword>
<comment type="caution">
    <text evidence="6">The sequence shown here is derived from an EMBL/GenBank/DDBJ whole genome shotgun (WGS) entry which is preliminary data.</text>
</comment>
<dbReference type="Gene3D" id="3.40.50.720">
    <property type="entry name" value="NAD(P)-binding Rossmann-like Domain"/>
    <property type="match status" value="1"/>
</dbReference>
<dbReference type="InterPro" id="IPR036291">
    <property type="entry name" value="NAD(P)-bd_dom_sf"/>
</dbReference>
<accession>A0A8J6U096</accession>
<evidence type="ECO:0000256" key="4">
    <source>
        <dbReference type="ARBA" id="ARBA00022833"/>
    </source>
</evidence>
<dbReference type="GO" id="GO:0016491">
    <property type="term" value="F:oxidoreductase activity"/>
    <property type="evidence" value="ECO:0007669"/>
    <property type="project" value="UniProtKB-KW"/>
</dbReference>
<dbReference type="EMBL" id="JACVVX010000003">
    <property type="protein sequence ID" value="MBD0415301.1"/>
    <property type="molecule type" value="Genomic_DNA"/>
</dbReference>
<dbReference type="GO" id="GO:0046872">
    <property type="term" value="F:metal ion binding"/>
    <property type="evidence" value="ECO:0007669"/>
    <property type="project" value="UniProtKB-KW"/>
</dbReference>
<reference evidence="6" key="1">
    <citation type="submission" date="2020-09" db="EMBL/GenBank/DDBJ databases">
        <title>Genome seq and assembly of Tianweitania sp.</title>
        <authorList>
            <person name="Chhetri G."/>
        </authorList>
    </citation>
    <scope>NUCLEOTIDE SEQUENCE</scope>
    <source>
        <strain evidence="6">Rool2</strain>
    </source>
</reference>
<sequence>MEIPLPTEARSRDGISALALWFPAAGSCQLRTELLPKPSANEVVVRTLFSGISRGTEKLVFAGKVPDSEAERMRGPNMGGNFSFPVKYGYSAVGIVEAGPAEFTGKTVFCLHPHQDVFVVAAEMVTPLPPDVPPARAVLAANMETALNIVWDAGVLPGDRVAVFGAGVVGALVAYIAARIPGTDTILVDTQKKRQDLATSLDIAFAQPDALEGEFDVMINATASADALAAALSHAGQEARIVEASWYGDSSVPIPLGGAFHSRRLSIVGSQVGSIPPARRARWDFARRLAKALDLLADPGLDALISGETPFADLETDYPDILARADTLCHRIRY</sequence>
<comment type="similarity">
    <text evidence="2">Belongs to the zinc-containing alcohol dehydrogenase family.</text>
</comment>
<dbReference type="PANTHER" id="PTHR43350">
    <property type="entry name" value="NAD-DEPENDENT ALCOHOL DEHYDROGENASE"/>
    <property type="match status" value="1"/>
</dbReference>
<evidence type="ECO:0000256" key="1">
    <source>
        <dbReference type="ARBA" id="ARBA00001947"/>
    </source>
</evidence>
<protein>
    <submittedName>
        <fullName evidence="6">Zinc-binding alcohol dehydrogenase</fullName>
    </submittedName>
</protein>
<keyword evidence="4" id="KW-0862">Zinc</keyword>
<dbReference type="InterPro" id="IPR011032">
    <property type="entry name" value="GroES-like_sf"/>
</dbReference>
<dbReference type="AlphaFoldDB" id="A0A8J6U096"/>
<keyword evidence="3" id="KW-0479">Metal-binding</keyword>
<evidence type="ECO:0000256" key="3">
    <source>
        <dbReference type="ARBA" id="ARBA00022723"/>
    </source>
</evidence>
<dbReference type="Proteomes" id="UP000643405">
    <property type="component" value="Unassembled WGS sequence"/>
</dbReference>
<evidence type="ECO:0000313" key="6">
    <source>
        <dbReference type="EMBL" id="MBD0415301.1"/>
    </source>
</evidence>
<dbReference type="PANTHER" id="PTHR43350:SF19">
    <property type="entry name" value="D-GULOSIDE 3-DEHYDROGENASE"/>
    <property type="match status" value="1"/>
</dbReference>
<gene>
    <name evidence="6" type="ORF">ICI42_11600</name>
</gene>
<dbReference type="CDD" id="cd08255">
    <property type="entry name" value="2-desacetyl-2-hydroxyethyl_bacteriochlorophyllide_like"/>
    <property type="match status" value="1"/>
</dbReference>
<dbReference type="SUPFAM" id="SSF51735">
    <property type="entry name" value="NAD(P)-binding Rossmann-fold domains"/>
    <property type="match status" value="1"/>
</dbReference>
<dbReference type="Gene3D" id="3.90.180.10">
    <property type="entry name" value="Medium-chain alcohol dehydrogenases, catalytic domain"/>
    <property type="match status" value="1"/>
</dbReference>
<comment type="cofactor">
    <cofactor evidence="1">
        <name>Zn(2+)</name>
        <dbReference type="ChEBI" id="CHEBI:29105"/>
    </cofactor>
</comment>
<proteinExistence type="inferred from homology"/>
<evidence type="ECO:0000313" key="7">
    <source>
        <dbReference type="Proteomes" id="UP000643405"/>
    </source>
</evidence>
<organism evidence="6 7">
    <name type="scientific">Oryzicola mucosus</name>
    <dbReference type="NCBI Taxonomy" id="2767425"/>
    <lineage>
        <taxon>Bacteria</taxon>
        <taxon>Pseudomonadati</taxon>
        <taxon>Pseudomonadota</taxon>
        <taxon>Alphaproteobacteria</taxon>
        <taxon>Hyphomicrobiales</taxon>
        <taxon>Phyllobacteriaceae</taxon>
        <taxon>Oryzicola</taxon>
    </lineage>
</organism>